<name>A0A9Q1JEF0_9CARY</name>
<comment type="caution">
    <text evidence="2">The sequence shown here is derived from an EMBL/GenBank/DDBJ whole genome shotgun (WGS) entry which is preliminary data.</text>
</comment>
<reference evidence="2" key="1">
    <citation type="submission" date="2022-04" db="EMBL/GenBank/DDBJ databases">
        <title>Carnegiea gigantea Genome sequencing and assembly v2.</title>
        <authorList>
            <person name="Copetti D."/>
            <person name="Sanderson M.J."/>
            <person name="Burquez A."/>
            <person name="Wojciechowski M.F."/>
        </authorList>
    </citation>
    <scope>NUCLEOTIDE SEQUENCE</scope>
    <source>
        <strain evidence="2">SGP5-SGP5p</strain>
        <tissue evidence="2">Aerial part</tissue>
    </source>
</reference>
<proteinExistence type="predicted"/>
<feature type="region of interest" description="Disordered" evidence="1">
    <location>
        <begin position="1"/>
        <end position="62"/>
    </location>
</feature>
<dbReference type="EMBL" id="JAKOGI010004067">
    <property type="protein sequence ID" value="KAJ8419972.1"/>
    <property type="molecule type" value="Genomic_DNA"/>
</dbReference>
<organism evidence="2 3">
    <name type="scientific">Carnegiea gigantea</name>
    <dbReference type="NCBI Taxonomy" id="171969"/>
    <lineage>
        <taxon>Eukaryota</taxon>
        <taxon>Viridiplantae</taxon>
        <taxon>Streptophyta</taxon>
        <taxon>Embryophyta</taxon>
        <taxon>Tracheophyta</taxon>
        <taxon>Spermatophyta</taxon>
        <taxon>Magnoliopsida</taxon>
        <taxon>eudicotyledons</taxon>
        <taxon>Gunneridae</taxon>
        <taxon>Pentapetalae</taxon>
        <taxon>Caryophyllales</taxon>
        <taxon>Cactineae</taxon>
        <taxon>Cactaceae</taxon>
        <taxon>Cactoideae</taxon>
        <taxon>Echinocereeae</taxon>
        <taxon>Carnegiea</taxon>
    </lineage>
</organism>
<evidence type="ECO:0000313" key="2">
    <source>
        <dbReference type="EMBL" id="KAJ8419972.1"/>
    </source>
</evidence>
<dbReference type="AlphaFoldDB" id="A0A9Q1JEF0"/>
<dbReference type="Proteomes" id="UP001153076">
    <property type="component" value="Unassembled WGS sequence"/>
</dbReference>
<accession>A0A9Q1JEF0</accession>
<protein>
    <submittedName>
        <fullName evidence="2">Uncharacterized protein</fullName>
    </submittedName>
</protein>
<sequence length="201" mass="22658">MKHVKSILRSANTKRNIFKKPSPNWRTRRRGRSSYRTLQYKKAVSDAKPSNSSDSEENDPTYECKEADHKNEQIEAKEEVTICQHCCFGAGESNHLRKELQIVQEDLALKSEGGASEKRTYQKTFIMRMPTRSFSSLLNKAQAEAVRSIGFAPFLKVDVKQIPGKFSELLEGQKFPVTAFDAQATLGVPLGERKTSKSSSL</sequence>
<evidence type="ECO:0000256" key="1">
    <source>
        <dbReference type="SAM" id="MobiDB-lite"/>
    </source>
</evidence>
<keyword evidence="3" id="KW-1185">Reference proteome</keyword>
<evidence type="ECO:0000313" key="3">
    <source>
        <dbReference type="Proteomes" id="UP001153076"/>
    </source>
</evidence>
<gene>
    <name evidence="2" type="ORF">Cgig2_015295</name>
</gene>